<feature type="region of interest" description="Disordered" evidence="5">
    <location>
        <begin position="705"/>
        <end position="730"/>
    </location>
</feature>
<reference evidence="8" key="1">
    <citation type="submission" date="2023-03" db="EMBL/GenBank/DDBJ databases">
        <title>Mating type loci evolution in Malassezia.</title>
        <authorList>
            <person name="Coelho M.A."/>
        </authorList>
    </citation>
    <scope>NUCLEOTIDE SEQUENCE</scope>
    <source>
        <strain evidence="8">CBS 11721</strain>
    </source>
</reference>
<evidence type="ECO:0000256" key="1">
    <source>
        <dbReference type="ARBA" id="ARBA00004308"/>
    </source>
</evidence>
<dbReference type="AlphaFoldDB" id="A0AAF0ETH6"/>
<feature type="compositionally biased region" description="Acidic residues" evidence="5">
    <location>
        <begin position="369"/>
        <end position="386"/>
    </location>
</feature>
<feature type="region of interest" description="Disordered" evidence="5">
    <location>
        <begin position="744"/>
        <end position="809"/>
    </location>
</feature>
<feature type="compositionally biased region" description="Low complexity" evidence="5">
    <location>
        <begin position="746"/>
        <end position="763"/>
    </location>
</feature>
<dbReference type="GO" id="GO:0016020">
    <property type="term" value="C:membrane"/>
    <property type="evidence" value="ECO:0007669"/>
    <property type="project" value="InterPro"/>
</dbReference>
<evidence type="ECO:0000259" key="7">
    <source>
        <dbReference type="PROSITE" id="PS51469"/>
    </source>
</evidence>
<organism evidence="8 9">
    <name type="scientific">Malassezia cuniculi</name>
    <dbReference type="NCBI Taxonomy" id="948313"/>
    <lineage>
        <taxon>Eukaryota</taxon>
        <taxon>Fungi</taxon>
        <taxon>Dikarya</taxon>
        <taxon>Basidiomycota</taxon>
        <taxon>Ustilaginomycotina</taxon>
        <taxon>Malasseziomycetes</taxon>
        <taxon>Malasseziales</taxon>
        <taxon>Malasseziaceae</taxon>
        <taxon>Malassezia</taxon>
    </lineage>
</organism>
<dbReference type="InterPro" id="IPR012919">
    <property type="entry name" value="SUN_dom"/>
</dbReference>
<evidence type="ECO:0000256" key="6">
    <source>
        <dbReference type="SAM" id="Phobius"/>
    </source>
</evidence>
<keyword evidence="3 6" id="KW-1133">Transmembrane helix</keyword>
<feature type="region of interest" description="Disordered" evidence="5">
    <location>
        <begin position="112"/>
        <end position="192"/>
    </location>
</feature>
<proteinExistence type="predicted"/>
<keyword evidence="9" id="KW-1185">Reference proteome</keyword>
<dbReference type="GO" id="GO:0034975">
    <property type="term" value="P:protein folding in endoplasmic reticulum"/>
    <property type="evidence" value="ECO:0007669"/>
    <property type="project" value="TreeGrafter"/>
</dbReference>
<dbReference type="GO" id="GO:0012505">
    <property type="term" value="C:endomembrane system"/>
    <property type="evidence" value="ECO:0007669"/>
    <property type="project" value="UniProtKB-SubCell"/>
</dbReference>
<evidence type="ECO:0000256" key="2">
    <source>
        <dbReference type="ARBA" id="ARBA00022692"/>
    </source>
</evidence>
<evidence type="ECO:0000313" key="8">
    <source>
        <dbReference type="EMBL" id="WFD34940.1"/>
    </source>
</evidence>
<feature type="domain" description="SUN" evidence="7">
    <location>
        <begin position="189"/>
        <end position="367"/>
    </location>
</feature>
<dbReference type="PROSITE" id="PS51469">
    <property type="entry name" value="SUN"/>
    <property type="match status" value="1"/>
</dbReference>
<sequence>MPTLWSVGALYVVIAAASFALGVNGVVVSEEQLVSPRAARDALRRIGGPPPAIQCYSSTASPSLMELDNTPALVDPRRSLMGNEVLICEVPSTEPGQHSRLFTMLGTSVPGSDLVIPPQGHIPPSDIPTRSPSDALPSFDEWKLQQLEDREKRKRRRNATNTSSSTTLVPATSLPHVESTPTPTEEPDLPDIVPSAPILAVEDASAALATLKHRSNYASLDCAAAVHKANPSAKFASAILSGKKDKYMLSPCPSAMCTEAGCNEGQYVVVELCQHVRVDTLVLGNLEFFSSMFKRFEVRVASSLHAPEESWHLLGSFRARNVRGLQVFRLDRIPSSYYRYLRIDFLEHYGSEHYCPVSVLRVYGRNEREDADDDMEEDEEYEESTPEIESPAEPQQTGQLKLPEEPQTSEHSEQHPSATETRTPPLAEDTPEEMPAQPRTTYVLADLPPRALRRAPGLISVDCSATNCDELCIIEAFPGVIPRISRRVQPERIVEAASIVPNESAGTESIYRSITKRLTALETNTSLSMQYLQLSSQLLREKLVNLEHIQETKLAQLLVMLNASNAQQLAELQRRQSDEMRRIRIFFEMQSQRMETERAALLLKVEQLTREMRLEKRWGLIQLVFLLGLLAFMALTRNSMAGAMSHVPMRHDEWSQIVGDDLSRSTTPVARNNPMPGGVPGWADPWADASVDAVEVNAQLAKHRSSDLRQSFTAQAPPSPPSDSTDIDDSISTLVARDVRPRRSPFYRPVSSSRRRSFASPSPTAARLNIPIGARSEGRVRGIPPPGRAPRPLSAIDSRSDTDSVDSAN</sequence>
<gene>
    <name evidence="8" type="ORF">MCUN1_001786</name>
</gene>
<keyword evidence="2 6" id="KW-0812">Transmembrane</keyword>
<protein>
    <recommendedName>
        <fullName evidence="7">SUN domain-containing protein</fullName>
    </recommendedName>
</protein>
<dbReference type="InterPro" id="IPR045120">
    <property type="entry name" value="Suco/Slp1-like"/>
</dbReference>
<evidence type="ECO:0000256" key="5">
    <source>
        <dbReference type="SAM" id="MobiDB-lite"/>
    </source>
</evidence>
<dbReference type="GO" id="GO:0005737">
    <property type="term" value="C:cytoplasm"/>
    <property type="evidence" value="ECO:0007669"/>
    <property type="project" value="TreeGrafter"/>
</dbReference>
<keyword evidence="4 6" id="KW-0472">Membrane</keyword>
<comment type="subcellular location">
    <subcellularLocation>
        <location evidence="1">Endomembrane system</location>
    </subcellularLocation>
</comment>
<evidence type="ECO:0000256" key="4">
    <source>
        <dbReference type="ARBA" id="ARBA00023136"/>
    </source>
</evidence>
<feature type="compositionally biased region" description="Basic and acidic residues" evidence="5">
    <location>
        <begin position="140"/>
        <end position="151"/>
    </location>
</feature>
<feature type="compositionally biased region" description="Basic and acidic residues" evidence="5">
    <location>
        <begin position="402"/>
        <end position="414"/>
    </location>
</feature>
<dbReference type="PANTHER" id="PTHR12953:SF0">
    <property type="entry name" value="SUN DOMAIN-CONTAINING OSSIFICATION FACTOR"/>
    <property type="match status" value="1"/>
</dbReference>
<name>A0AAF0ETH6_9BASI</name>
<dbReference type="EMBL" id="CP119878">
    <property type="protein sequence ID" value="WFD34940.1"/>
    <property type="molecule type" value="Genomic_DNA"/>
</dbReference>
<feature type="transmembrane region" description="Helical" evidence="6">
    <location>
        <begin position="618"/>
        <end position="636"/>
    </location>
</feature>
<dbReference type="PANTHER" id="PTHR12953">
    <property type="entry name" value="MEMBRANE PROTEIN CH1 RELATED"/>
    <property type="match status" value="1"/>
</dbReference>
<evidence type="ECO:0000256" key="3">
    <source>
        <dbReference type="ARBA" id="ARBA00022989"/>
    </source>
</evidence>
<feature type="region of interest" description="Disordered" evidence="5">
    <location>
        <begin position="368"/>
        <end position="445"/>
    </location>
</feature>
<evidence type="ECO:0000313" key="9">
    <source>
        <dbReference type="Proteomes" id="UP001219933"/>
    </source>
</evidence>
<dbReference type="Pfam" id="PF07738">
    <property type="entry name" value="Sad1_UNC"/>
    <property type="match status" value="1"/>
</dbReference>
<dbReference type="Proteomes" id="UP001219933">
    <property type="component" value="Chromosome 2"/>
</dbReference>
<accession>A0AAF0ETH6</accession>